<keyword evidence="2" id="KW-1185">Reference proteome</keyword>
<dbReference type="Proteomes" id="UP001163046">
    <property type="component" value="Unassembled WGS sequence"/>
</dbReference>
<comment type="caution">
    <text evidence="1">The sequence shown here is derived from an EMBL/GenBank/DDBJ whole genome shotgun (WGS) entry which is preliminary data.</text>
</comment>
<name>A0A9W9YQ41_9CNID</name>
<reference evidence="1" key="1">
    <citation type="submission" date="2023-01" db="EMBL/GenBank/DDBJ databases">
        <title>Genome assembly of the deep-sea coral Lophelia pertusa.</title>
        <authorList>
            <person name="Herrera S."/>
            <person name="Cordes E."/>
        </authorList>
    </citation>
    <scope>NUCLEOTIDE SEQUENCE</scope>
    <source>
        <strain evidence="1">USNM1676648</strain>
        <tissue evidence="1">Polyp</tissue>
    </source>
</reference>
<dbReference type="EMBL" id="MU827307">
    <property type="protein sequence ID" value="KAJ7362115.1"/>
    <property type="molecule type" value="Genomic_DNA"/>
</dbReference>
<gene>
    <name evidence="1" type="ORF">OS493_013206</name>
</gene>
<proteinExistence type="predicted"/>
<accession>A0A9W9YQ41</accession>
<dbReference type="OrthoDB" id="6007280at2759"/>
<evidence type="ECO:0000313" key="2">
    <source>
        <dbReference type="Proteomes" id="UP001163046"/>
    </source>
</evidence>
<protein>
    <submittedName>
        <fullName evidence="1">Uncharacterized protein</fullName>
    </submittedName>
</protein>
<evidence type="ECO:0000313" key="1">
    <source>
        <dbReference type="EMBL" id="KAJ7362115.1"/>
    </source>
</evidence>
<dbReference type="AlphaFoldDB" id="A0A9W9YQ41"/>
<sequence length="387" mass="44015">MAPTQQQEPFLKLSNALDSLFQRYEGLKQSLANHLEKVFKIRDATTARNQALKINIIVRGTRDNLFFYLNTALKEMCTAMEQLNFDDCKEKASLAQDTMNDLASQTQTDDKAMANLTAVLRQQEQNKKEFGVPDIDEVTRKSQKQEEPFIQLSNALDSLFQRYEGLKQSLANLSKKVVKIWDTRTARDQALKIDTIVRGTRDNLFFYLNTALKEMCTAMEQLNFDDCKEKAGLAQYTMNKLLSQTQADDEAMANLTAVLRQQEQNKKEIGAPDIDEATKEVRILTSVAFGLLEFIKDELHKAFDDSKLFINSDALLEEVVKVRQTIAEAKNACDEIFLALDNIISTMDRLSDEENTDKTVIKSLKSNAKILRNNCEKKLPSVRATRS</sequence>
<organism evidence="1 2">
    <name type="scientific">Desmophyllum pertusum</name>
    <dbReference type="NCBI Taxonomy" id="174260"/>
    <lineage>
        <taxon>Eukaryota</taxon>
        <taxon>Metazoa</taxon>
        <taxon>Cnidaria</taxon>
        <taxon>Anthozoa</taxon>
        <taxon>Hexacorallia</taxon>
        <taxon>Scleractinia</taxon>
        <taxon>Caryophylliina</taxon>
        <taxon>Caryophylliidae</taxon>
        <taxon>Desmophyllum</taxon>
    </lineage>
</organism>